<dbReference type="GO" id="GO:0046514">
    <property type="term" value="P:ceramide catabolic process"/>
    <property type="evidence" value="ECO:0007669"/>
    <property type="project" value="InterPro"/>
</dbReference>
<dbReference type="Pfam" id="PF04734">
    <property type="entry name" value="Ceramidase_alk"/>
    <property type="match status" value="1"/>
</dbReference>
<feature type="binding site" evidence="6">
    <location>
        <position position="235"/>
    </location>
    <ligand>
        <name>Zn(2+)</name>
        <dbReference type="ChEBI" id="CHEBI:29105"/>
    </ligand>
</feature>
<dbReference type="GO" id="GO:0046512">
    <property type="term" value="P:sphingosine biosynthetic process"/>
    <property type="evidence" value="ECO:0007669"/>
    <property type="project" value="TreeGrafter"/>
</dbReference>
<dbReference type="InterPro" id="IPR006823">
    <property type="entry name" value="Ceramidase_alk"/>
</dbReference>
<dbReference type="PANTHER" id="PTHR12670">
    <property type="entry name" value="CERAMIDASE"/>
    <property type="match status" value="1"/>
</dbReference>
<comment type="caution">
    <text evidence="9">The sequence shown here is derived from an EMBL/GenBank/DDBJ whole genome shotgun (WGS) entry which is preliminary data.</text>
</comment>
<evidence type="ECO:0000256" key="1">
    <source>
        <dbReference type="ARBA" id="ARBA00009835"/>
    </source>
</evidence>
<dbReference type="EC" id="3.5.1.23" evidence="2 7"/>
<evidence type="ECO:0000256" key="6">
    <source>
        <dbReference type="PIRSR" id="PIRSR606823-2"/>
    </source>
</evidence>
<dbReference type="Pfam" id="PF17048">
    <property type="entry name" value="Ceramidse_alk_C"/>
    <property type="match status" value="1"/>
</dbReference>
<dbReference type="InterPro" id="IPR031331">
    <property type="entry name" value="NEUT/ALK_ceramidase_C"/>
</dbReference>
<feature type="domain" description="WW" evidence="8">
    <location>
        <begin position="641"/>
        <end position="674"/>
    </location>
</feature>
<dbReference type="GO" id="GO:0042759">
    <property type="term" value="P:long-chain fatty acid biosynthetic process"/>
    <property type="evidence" value="ECO:0007669"/>
    <property type="project" value="TreeGrafter"/>
</dbReference>
<gene>
    <name evidence="9" type="primary">CDase_1</name>
    <name evidence="9" type="ORF">Bhyg_10479</name>
</gene>
<dbReference type="EMBL" id="WJQU01000003">
    <property type="protein sequence ID" value="KAJ6637748.1"/>
    <property type="molecule type" value="Genomic_DNA"/>
</dbReference>
<evidence type="ECO:0000256" key="2">
    <source>
        <dbReference type="ARBA" id="ARBA00011891"/>
    </source>
</evidence>
<dbReference type="AlphaFoldDB" id="A0A9Q0MTP4"/>
<dbReference type="GO" id="GO:0017040">
    <property type="term" value="F:N-acylsphingosine amidohydrolase activity"/>
    <property type="evidence" value="ECO:0007669"/>
    <property type="project" value="UniProtKB-UniRule"/>
</dbReference>
<reference evidence="9" key="1">
    <citation type="submission" date="2022-07" db="EMBL/GenBank/DDBJ databases">
        <authorList>
            <person name="Trinca V."/>
            <person name="Uliana J.V.C."/>
            <person name="Torres T.T."/>
            <person name="Ward R.J."/>
            <person name="Monesi N."/>
        </authorList>
    </citation>
    <scope>NUCLEOTIDE SEQUENCE</scope>
    <source>
        <strain evidence="9">HSMRA1968</strain>
        <tissue evidence="9">Whole embryos</tissue>
    </source>
</reference>
<feature type="active site" description="Nucleophile" evidence="5">
    <location>
        <position position="286"/>
    </location>
</feature>
<dbReference type="InterPro" id="IPR001202">
    <property type="entry name" value="WW_dom"/>
</dbReference>
<dbReference type="Proteomes" id="UP001151699">
    <property type="component" value="Chromosome X"/>
</dbReference>
<evidence type="ECO:0000313" key="9">
    <source>
        <dbReference type="EMBL" id="KAJ6637748.1"/>
    </source>
</evidence>
<dbReference type="PROSITE" id="PS50020">
    <property type="entry name" value="WW_DOMAIN_2"/>
    <property type="match status" value="1"/>
</dbReference>
<evidence type="ECO:0000256" key="7">
    <source>
        <dbReference type="RuleBase" id="RU366019"/>
    </source>
</evidence>
<accession>A0A9Q0MTP4</accession>
<dbReference type="PANTHER" id="PTHR12670:SF1">
    <property type="entry name" value="NEUTRAL CERAMIDASE"/>
    <property type="match status" value="1"/>
</dbReference>
<dbReference type="GO" id="GO:0046872">
    <property type="term" value="F:metal ion binding"/>
    <property type="evidence" value="ECO:0007669"/>
    <property type="project" value="UniProtKB-KW"/>
</dbReference>
<feature type="binding site" evidence="6">
    <location>
        <position position="126"/>
    </location>
    <ligand>
        <name>Zn(2+)</name>
        <dbReference type="ChEBI" id="CHEBI:29105"/>
    </ligand>
</feature>
<dbReference type="GO" id="GO:0016020">
    <property type="term" value="C:membrane"/>
    <property type="evidence" value="ECO:0007669"/>
    <property type="project" value="GOC"/>
</dbReference>
<dbReference type="OrthoDB" id="191371at2759"/>
<protein>
    <recommendedName>
        <fullName evidence="3 7">Neutral ceramidase</fullName>
        <ecNumber evidence="2 7">3.5.1.23</ecNumber>
    </recommendedName>
</protein>
<evidence type="ECO:0000256" key="3">
    <source>
        <dbReference type="ARBA" id="ARBA00019235"/>
    </source>
</evidence>
<sequence>MNLNFSDMMAKCDQFVKFASILTISILCCIHAVNSYKFGVGRADCTGPPVEVVFMGYAQVSQKGHGLHLRQYARAFIIDDDVKRVVFVSFDGAMTGYSIKRDVVTRLQKQFDKLYTIDNVVISGTHTHSTPGGFMMSLLYDLTTFGFVGETYRALIDGIHNSIVRAHKNLQNGRIYIGDTEVLEANINRSPSSYLQNPKEERSQYTYDTDKTLTQIRFVSENNEILGAINWFAVHPTSMNNTNHLVSTDNVGYAAILLEQQINANNLPGRGKFVGAFAAANLGDVSPNIMGPKCEFSGESCDVLTSSCPAKHGSCFASGPGKDHFESTKIIATRLFKGAWKIIKESSGREISGNINYIHQFVDMPSYKTTYFNPKTKKSENVKGCLPAMGYSFAAGTTDGPGAFDFTQGTTTDNPLWNAVRDFLAAPTQDDINCQHPKPILLSTGRATFPYEWQPKIVTTQLLQIGDVIIAAVPGEFTTMSGRRLKQSVRNAILQGGGDDVQVILSGLANMYSSYVATPEEYQMQRYEAASTIFGPHTLTIYIDQFQYLSQAMVKNESIESGPSPPFLDDKLISFQPVVLFDTTPSGRNFGDVLQQPKKMYKTGEQVNVVFVSGNPRNNLQHEKTYLTVEYQNANGNWKVVAVDSNWETKFQWKRTSFILGHSTTEVIWEIPHTANEGNYRIRHFGAARHLFGGFTQYDGTSETFAVNKGGQQLAYMRMLA</sequence>
<proteinExistence type="inferred from homology"/>
<comment type="cofactor">
    <cofactor evidence="6">
        <name>Zn(2+)</name>
        <dbReference type="ChEBI" id="CHEBI:29105"/>
    </cofactor>
    <text evidence="6">Binds 1 zinc ion per subunit.</text>
</comment>
<keyword evidence="7" id="KW-0746">Sphingolipid metabolism</keyword>
<comment type="similarity">
    <text evidence="1 7">Belongs to the neutral ceramidase family.</text>
</comment>
<name>A0A9Q0MTP4_9DIPT</name>
<dbReference type="InterPro" id="IPR038445">
    <property type="entry name" value="NCDase_C_sf"/>
</dbReference>
<keyword evidence="6" id="KW-0479">Metal-binding</keyword>
<keyword evidence="4 7" id="KW-0378">Hydrolase</keyword>
<evidence type="ECO:0000256" key="4">
    <source>
        <dbReference type="ARBA" id="ARBA00022801"/>
    </source>
</evidence>
<evidence type="ECO:0000313" key="10">
    <source>
        <dbReference type="Proteomes" id="UP001151699"/>
    </source>
</evidence>
<organism evidence="9 10">
    <name type="scientific">Pseudolycoriella hygida</name>
    <dbReference type="NCBI Taxonomy" id="35572"/>
    <lineage>
        <taxon>Eukaryota</taxon>
        <taxon>Metazoa</taxon>
        <taxon>Ecdysozoa</taxon>
        <taxon>Arthropoda</taxon>
        <taxon>Hexapoda</taxon>
        <taxon>Insecta</taxon>
        <taxon>Pterygota</taxon>
        <taxon>Neoptera</taxon>
        <taxon>Endopterygota</taxon>
        <taxon>Diptera</taxon>
        <taxon>Nematocera</taxon>
        <taxon>Sciaroidea</taxon>
        <taxon>Sciaridae</taxon>
        <taxon>Pseudolycoriella</taxon>
    </lineage>
</organism>
<keyword evidence="10" id="KW-1185">Reference proteome</keyword>
<keyword evidence="7" id="KW-0443">Lipid metabolism</keyword>
<keyword evidence="6" id="KW-0862">Zinc</keyword>
<evidence type="ECO:0000256" key="5">
    <source>
        <dbReference type="PIRSR" id="PIRSR606823-1"/>
    </source>
</evidence>
<comment type="catalytic activity">
    <reaction evidence="7">
        <text>an N-acylsphing-4-enine + H2O = sphing-4-enine + a fatty acid</text>
        <dbReference type="Rhea" id="RHEA:20856"/>
        <dbReference type="ChEBI" id="CHEBI:15377"/>
        <dbReference type="ChEBI" id="CHEBI:28868"/>
        <dbReference type="ChEBI" id="CHEBI:52639"/>
        <dbReference type="ChEBI" id="CHEBI:57756"/>
        <dbReference type="EC" id="3.5.1.23"/>
    </reaction>
</comment>
<dbReference type="InterPro" id="IPR031329">
    <property type="entry name" value="NEUT/ALK_ceramidase_N"/>
</dbReference>
<evidence type="ECO:0000259" key="8">
    <source>
        <dbReference type="PROSITE" id="PS50020"/>
    </source>
</evidence>
<feature type="binding site" evidence="6">
    <location>
        <position position="476"/>
    </location>
    <ligand>
        <name>Zn(2+)</name>
        <dbReference type="ChEBI" id="CHEBI:29105"/>
    </ligand>
</feature>
<dbReference type="Gene3D" id="2.60.40.2300">
    <property type="entry name" value="Neutral/alkaline non-lysosomal ceramidase, C-terminal domain"/>
    <property type="match status" value="1"/>
</dbReference>
<dbReference type="GO" id="GO:0005576">
    <property type="term" value="C:extracellular region"/>
    <property type="evidence" value="ECO:0007669"/>
    <property type="project" value="TreeGrafter"/>
</dbReference>
<feature type="binding site" evidence="6">
    <location>
        <position position="515"/>
    </location>
    <ligand>
        <name>Zn(2+)</name>
        <dbReference type="ChEBI" id="CHEBI:29105"/>
    </ligand>
</feature>